<keyword evidence="2" id="KW-0732">Signal</keyword>
<evidence type="ECO:0000259" key="3">
    <source>
        <dbReference type="Pfam" id="PF00085"/>
    </source>
</evidence>
<comment type="caution">
    <text evidence="4">The sequence shown here is derived from an EMBL/GenBank/DDBJ whole genome shotgun (WGS) entry which is preliminary data.</text>
</comment>
<feature type="chain" id="PRO_5043728748" description="Thioredoxin domain-containing protein" evidence="2">
    <location>
        <begin position="19"/>
        <end position="321"/>
    </location>
</feature>
<feature type="signal peptide" evidence="2">
    <location>
        <begin position="1"/>
        <end position="18"/>
    </location>
</feature>
<dbReference type="EMBL" id="CAJZBQ010000030">
    <property type="protein sequence ID" value="CAG9322063.1"/>
    <property type="molecule type" value="Genomic_DNA"/>
</dbReference>
<dbReference type="GO" id="GO:0015035">
    <property type="term" value="F:protein-disulfide reductase activity"/>
    <property type="evidence" value="ECO:0007669"/>
    <property type="project" value="TreeGrafter"/>
</dbReference>
<dbReference type="AlphaFoldDB" id="A0AAU9JMJ2"/>
<keyword evidence="5" id="KW-1185">Reference proteome</keyword>
<dbReference type="GO" id="GO:0005788">
    <property type="term" value="C:endoplasmic reticulum lumen"/>
    <property type="evidence" value="ECO:0007669"/>
    <property type="project" value="TreeGrafter"/>
</dbReference>
<sequence length="321" mass="36691">MIYHYFLLLILSSLIANAQKAIDLSAANFDEFVINSQEVWMILFYSSEDNRSKNYPPVFKKSAVKLEGLAQYGMVNIAQEVSLSERFGISKLPAIKMFGAEKSNPIDFNQSPNFQSITDFANSRAPMEKEKIANWRSCTSQSGQESKSCEYKTLNPPPPPPPQTTSKSSSKPSEVVHYTQEWSQPQQAQILQLTSQRILDSSCREWICIILFVPKLNSSLKEIEKYLGILNDLKDIPKDKNVNFLWAQGGDFSEFENVFGTSEIYPSIVGMRMKKQKFTLFNGRFERNRVSRFYGKLIRGGIEIKDYSSLPVLNEVKKWTQ</sequence>
<organism evidence="4 5">
    <name type="scientific">Blepharisma stoltei</name>
    <dbReference type="NCBI Taxonomy" id="1481888"/>
    <lineage>
        <taxon>Eukaryota</taxon>
        <taxon>Sar</taxon>
        <taxon>Alveolata</taxon>
        <taxon>Ciliophora</taxon>
        <taxon>Postciliodesmatophora</taxon>
        <taxon>Heterotrichea</taxon>
        <taxon>Heterotrichida</taxon>
        <taxon>Blepharismidae</taxon>
        <taxon>Blepharisma</taxon>
    </lineage>
</organism>
<evidence type="ECO:0000313" key="4">
    <source>
        <dbReference type="EMBL" id="CAG9322063.1"/>
    </source>
</evidence>
<reference evidence="4" key="1">
    <citation type="submission" date="2021-09" db="EMBL/GenBank/DDBJ databases">
        <authorList>
            <consortium name="AG Swart"/>
            <person name="Singh M."/>
            <person name="Singh A."/>
            <person name="Seah K."/>
            <person name="Emmerich C."/>
        </authorList>
    </citation>
    <scope>NUCLEOTIDE SEQUENCE</scope>
    <source>
        <strain evidence="4">ATCC30299</strain>
    </source>
</reference>
<evidence type="ECO:0000256" key="1">
    <source>
        <dbReference type="SAM" id="MobiDB-lite"/>
    </source>
</evidence>
<dbReference type="InterPro" id="IPR013766">
    <property type="entry name" value="Thioredoxin_domain"/>
</dbReference>
<dbReference type="SUPFAM" id="SSF52833">
    <property type="entry name" value="Thioredoxin-like"/>
    <property type="match status" value="1"/>
</dbReference>
<evidence type="ECO:0000256" key="2">
    <source>
        <dbReference type="SAM" id="SignalP"/>
    </source>
</evidence>
<gene>
    <name evidence="4" type="ORF">BSTOLATCC_MIC30445</name>
</gene>
<dbReference type="Proteomes" id="UP001162131">
    <property type="component" value="Unassembled WGS sequence"/>
</dbReference>
<name>A0AAU9JMJ2_9CILI</name>
<dbReference type="Gene3D" id="3.40.30.10">
    <property type="entry name" value="Glutaredoxin"/>
    <property type="match status" value="1"/>
</dbReference>
<accession>A0AAU9JMJ2</accession>
<feature type="domain" description="Thioredoxin" evidence="3">
    <location>
        <begin position="23"/>
        <end position="119"/>
    </location>
</feature>
<proteinExistence type="predicted"/>
<dbReference type="PANTHER" id="PTHR45815">
    <property type="entry name" value="PROTEIN DISULFIDE-ISOMERASE A6"/>
    <property type="match status" value="1"/>
</dbReference>
<evidence type="ECO:0000313" key="5">
    <source>
        <dbReference type="Proteomes" id="UP001162131"/>
    </source>
</evidence>
<dbReference type="GO" id="GO:0034976">
    <property type="term" value="P:response to endoplasmic reticulum stress"/>
    <property type="evidence" value="ECO:0007669"/>
    <property type="project" value="TreeGrafter"/>
</dbReference>
<feature type="region of interest" description="Disordered" evidence="1">
    <location>
        <begin position="146"/>
        <end position="177"/>
    </location>
</feature>
<dbReference type="InterPro" id="IPR036249">
    <property type="entry name" value="Thioredoxin-like_sf"/>
</dbReference>
<feature type="compositionally biased region" description="Low complexity" evidence="1">
    <location>
        <begin position="164"/>
        <end position="173"/>
    </location>
</feature>
<dbReference type="Pfam" id="PF00085">
    <property type="entry name" value="Thioredoxin"/>
    <property type="match status" value="1"/>
</dbReference>
<protein>
    <recommendedName>
        <fullName evidence="3">Thioredoxin domain-containing protein</fullName>
    </recommendedName>
</protein>
<dbReference type="PANTHER" id="PTHR45815:SF3">
    <property type="entry name" value="PROTEIN DISULFIDE-ISOMERASE A6"/>
    <property type="match status" value="1"/>
</dbReference>